<keyword evidence="2" id="KW-0732">Signal</keyword>
<dbReference type="AlphaFoldDB" id="A0A9J7BWU8"/>
<dbReference type="CDD" id="cd16894">
    <property type="entry name" value="MltD-like"/>
    <property type="match status" value="1"/>
</dbReference>
<dbReference type="Gene3D" id="1.10.530.10">
    <property type="match status" value="1"/>
</dbReference>
<feature type="region of interest" description="Disordered" evidence="1">
    <location>
        <begin position="542"/>
        <end position="594"/>
    </location>
</feature>
<gene>
    <name evidence="4" type="ORF">MOP44_05275</name>
</gene>
<dbReference type="KEGG" id="orp:MOP44_05275"/>
<dbReference type="Pfam" id="PF01464">
    <property type="entry name" value="SLT"/>
    <property type="match status" value="1"/>
</dbReference>
<dbReference type="EMBL" id="CP093313">
    <property type="protein sequence ID" value="UWZ85350.1"/>
    <property type="molecule type" value="Genomic_DNA"/>
</dbReference>
<protein>
    <submittedName>
        <fullName evidence="4">Transglycosylase SLT domain-containing protein</fullName>
    </submittedName>
</protein>
<dbReference type="PROSITE" id="PS51257">
    <property type="entry name" value="PROKAR_LIPOPROTEIN"/>
    <property type="match status" value="1"/>
</dbReference>
<proteinExistence type="predicted"/>
<evidence type="ECO:0000256" key="2">
    <source>
        <dbReference type="SAM" id="SignalP"/>
    </source>
</evidence>
<dbReference type="Proteomes" id="UP001059380">
    <property type="component" value="Chromosome"/>
</dbReference>
<dbReference type="PANTHER" id="PTHR33734">
    <property type="entry name" value="LYSM DOMAIN-CONTAINING GPI-ANCHORED PROTEIN 2"/>
    <property type="match status" value="1"/>
</dbReference>
<evidence type="ECO:0000256" key="1">
    <source>
        <dbReference type="SAM" id="MobiDB-lite"/>
    </source>
</evidence>
<dbReference type="InterPro" id="IPR008258">
    <property type="entry name" value="Transglycosylase_SLT_dom_1"/>
</dbReference>
<feature type="chain" id="PRO_5039917622" evidence="2">
    <location>
        <begin position="27"/>
        <end position="594"/>
    </location>
</feature>
<feature type="domain" description="LysM" evidence="3">
    <location>
        <begin position="496"/>
        <end position="540"/>
    </location>
</feature>
<reference evidence="4" key="1">
    <citation type="submission" date="2021-04" db="EMBL/GenBank/DDBJ databases">
        <title>Phylogenetic analysis of Acidobacteriaceae.</title>
        <authorList>
            <person name="Qiu L."/>
            <person name="Zhang Q."/>
        </authorList>
    </citation>
    <scope>NUCLEOTIDE SEQUENCE</scope>
    <source>
        <strain evidence="4">DSM 25168</strain>
    </source>
</reference>
<dbReference type="InterPro" id="IPR023346">
    <property type="entry name" value="Lysozyme-like_dom_sf"/>
</dbReference>
<dbReference type="Gene3D" id="3.10.350.10">
    <property type="entry name" value="LysM domain"/>
    <property type="match status" value="2"/>
</dbReference>
<dbReference type="InterPro" id="IPR018392">
    <property type="entry name" value="LysM"/>
</dbReference>
<organism evidence="4 5">
    <name type="scientific">Occallatibacter riparius</name>
    <dbReference type="NCBI Taxonomy" id="1002689"/>
    <lineage>
        <taxon>Bacteria</taxon>
        <taxon>Pseudomonadati</taxon>
        <taxon>Acidobacteriota</taxon>
        <taxon>Terriglobia</taxon>
        <taxon>Terriglobales</taxon>
        <taxon>Acidobacteriaceae</taxon>
        <taxon>Occallatibacter</taxon>
    </lineage>
</organism>
<keyword evidence="5" id="KW-1185">Reference proteome</keyword>
<evidence type="ECO:0000313" key="4">
    <source>
        <dbReference type="EMBL" id="UWZ85350.1"/>
    </source>
</evidence>
<dbReference type="CDD" id="cd00118">
    <property type="entry name" value="LysM"/>
    <property type="match status" value="2"/>
</dbReference>
<dbReference type="Pfam" id="PF01476">
    <property type="entry name" value="LysM"/>
    <property type="match status" value="2"/>
</dbReference>
<dbReference type="RefSeq" id="WP_260794867.1">
    <property type="nucleotide sequence ID" value="NZ_CP093313.1"/>
</dbReference>
<dbReference type="PANTHER" id="PTHR33734:SF22">
    <property type="entry name" value="MEMBRANE-BOUND LYTIC MUREIN TRANSGLYCOSYLASE D"/>
    <property type="match status" value="1"/>
</dbReference>
<feature type="domain" description="LysM" evidence="3">
    <location>
        <begin position="439"/>
        <end position="483"/>
    </location>
</feature>
<evidence type="ECO:0000259" key="3">
    <source>
        <dbReference type="PROSITE" id="PS51782"/>
    </source>
</evidence>
<feature type="signal peptide" evidence="2">
    <location>
        <begin position="1"/>
        <end position="26"/>
    </location>
</feature>
<sequence length="594" mass="65545">MDLNRYRWFGCAALALLLVGCDPAQKKDTPVAPQALAPAVEQAAPQPQQPAAPSKQAIHQQQLQQLIERVNKAYAAGDAAYRRGELTQAKTQFDKAVDIMLSSGLDINSEPVLKEQFDRIVDQVNALEMEALKVGNGFVPKVEETPGEVASDVTFEANPDIEAKAKAQLATTKSDLPLMVNEYVASFINFFANSQRGHNTLLHSFQRAGRYRAMIQRVMAEEGVPQDLIYLAVAESGFQPRAINPKSRAGGMWQFMPYGDYGLKRNAYVDERFDPEKSTRAYARYMKFLYSQLGDWYLSMGAYDWGAGNIQRAVQKTGYADFWELYKRHNLPGETQNYVPEILAAIIIANNPHQYGFDEITLDPPVLTDTVSINYSVDLRLVSDLVGAPIDEIMALNPSLLRMVTPPDGPFDLHLPAGTSGLFQERIAVIPERKRDQWRYHRVTADDTLESIAHTYHVSVSDLANANELTAGESLSGVEAVVVPTAPAASPSAHTVMYTARRGDSLVSIADRFGVSLDQLRRWNKIASGTKVTPGQRLHVAEPVAARSSRSRHRTTITAQDLHPHAKSSGKTTHKKSSSSKSSAHAKGSSKKQK</sequence>
<dbReference type="PROSITE" id="PS51782">
    <property type="entry name" value="LYSM"/>
    <property type="match status" value="2"/>
</dbReference>
<name>A0A9J7BWU8_9BACT</name>
<evidence type="ECO:0000313" key="5">
    <source>
        <dbReference type="Proteomes" id="UP001059380"/>
    </source>
</evidence>
<dbReference type="SMART" id="SM00257">
    <property type="entry name" value="LysM"/>
    <property type="match status" value="2"/>
</dbReference>
<accession>A0A9J7BWU8</accession>
<feature type="compositionally biased region" description="Basic residues" evidence="1">
    <location>
        <begin position="565"/>
        <end position="578"/>
    </location>
</feature>
<dbReference type="InterPro" id="IPR036779">
    <property type="entry name" value="LysM_dom_sf"/>
</dbReference>
<dbReference type="SUPFAM" id="SSF53955">
    <property type="entry name" value="Lysozyme-like"/>
    <property type="match status" value="1"/>
</dbReference>
<dbReference type="SUPFAM" id="SSF54106">
    <property type="entry name" value="LysM domain"/>
    <property type="match status" value="2"/>
</dbReference>